<feature type="chain" id="PRO_5045898929" description="Heparin-sulfate lyase N-terminal domain-containing protein" evidence="1">
    <location>
        <begin position="25"/>
        <end position="633"/>
    </location>
</feature>
<evidence type="ECO:0008006" key="4">
    <source>
        <dbReference type="Google" id="ProtNLM"/>
    </source>
</evidence>
<reference evidence="2 3" key="1">
    <citation type="submission" date="2021-08" db="EMBL/GenBank/DDBJ databases">
        <authorList>
            <person name="Zhang D."/>
            <person name="Zhang A."/>
            <person name="Wang L."/>
        </authorList>
    </citation>
    <scope>NUCLEOTIDE SEQUENCE [LARGE SCALE GENOMIC DNA]</scope>
    <source>
        <strain evidence="2 3">WL0086</strain>
    </source>
</reference>
<name>A0ABZ1CD23_9BACT</name>
<evidence type="ECO:0000313" key="2">
    <source>
        <dbReference type="EMBL" id="WRQ89578.1"/>
    </source>
</evidence>
<accession>A0ABZ1CD23</accession>
<dbReference type="EMBL" id="CP139781">
    <property type="protein sequence ID" value="WRQ89578.1"/>
    <property type="molecule type" value="Genomic_DNA"/>
</dbReference>
<reference evidence="2 3" key="2">
    <citation type="submission" date="2023-12" db="EMBL/GenBank/DDBJ databases">
        <title>Description of an unclassified Opitutus bacterium of Verrucomicrobiota.</title>
        <authorList>
            <person name="Zhang D.-F."/>
        </authorList>
    </citation>
    <scope>NUCLEOTIDE SEQUENCE [LARGE SCALE GENOMIC DNA]</scope>
    <source>
        <strain evidence="2 3">WL0086</strain>
    </source>
</reference>
<evidence type="ECO:0000313" key="3">
    <source>
        <dbReference type="Proteomes" id="UP000738431"/>
    </source>
</evidence>
<evidence type="ECO:0000256" key="1">
    <source>
        <dbReference type="SAM" id="SignalP"/>
    </source>
</evidence>
<protein>
    <recommendedName>
        <fullName evidence="4">Heparin-sulfate lyase N-terminal domain-containing protein</fullName>
    </recommendedName>
</protein>
<dbReference type="RefSeq" id="WP_221029736.1">
    <property type="nucleotide sequence ID" value="NZ_CP139781.1"/>
</dbReference>
<proteinExistence type="predicted"/>
<keyword evidence="3" id="KW-1185">Reference proteome</keyword>
<sequence length="633" mass="71994">MKALPLRSLLVSTVLLGAAVSVSAQPSYEAPPPSREVVERADQRRAEYLARVQEVIDWRIENRYDPDDWTKLDMSAIAMLLQRGEHLEAANARIIEMMQEPGTGPFWMFPTTIVSFAGRDTLSPEAKQAIREAWRTTRQLRGDTENHWVMYHTALYLTAQMYAGEDASTWANGQSSTENFIEARGWLLDWMELTTTIGQGEYNPTHYIGEYAIPMLMLATWADDPEMRQRGTMMLDWLFAELANVSLEGVLRGPNSRTDDHSVTERWYALANYFNWILFGNTPAQRGFAGWGNYFAVLAANYEVPEVIYRIAVDRDEDILQHDQARSRRIWRYSDEHMRPIYKTQYLRKHYAVGSTQGGISDPIQSHVWDVTWAEDDPRGKHPTMFSAHPHSSGRVMQMFFCTYPEPMPGGVTYEGKPSYDSADKLLGCSPYEEVVQSLDAVVALYDIPADERFPQVNGFFSKDLQDVTEDESGWIFARGGEAYLAYRPLQPYHWVDHRLWENTRDPTSAVASGSRVLVSPHPQNGTIVQAASADEFESFAAFQAAIRALPLTFSIEPHPTVRFTSLRGHEIQATYGQTPLIDGREIDFDNWKLFGGTHLNSELGSRVLTITHGRLERVIDFNDLSITERVLP</sequence>
<keyword evidence="1" id="KW-0732">Signal</keyword>
<dbReference type="Proteomes" id="UP000738431">
    <property type="component" value="Chromosome"/>
</dbReference>
<feature type="signal peptide" evidence="1">
    <location>
        <begin position="1"/>
        <end position="24"/>
    </location>
</feature>
<organism evidence="2 3">
    <name type="scientific">Actomonas aquatica</name>
    <dbReference type="NCBI Taxonomy" id="2866162"/>
    <lineage>
        <taxon>Bacteria</taxon>
        <taxon>Pseudomonadati</taxon>
        <taxon>Verrucomicrobiota</taxon>
        <taxon>Opitutia</taxon>
        <taxon>Opitutales</taxon>
        <taxon>Opitutaceae</taxon>
        <taxon>Actomonas</taxon>
    </lineage>
</organism>
<gene>
    <name evidence="2" type="ORF">K1X11_009170</name>
</gene>